<name>A0A9P4N809_9PLEO</name>
<organism evidence="2 3">
    <name type="scientific">Lojkania enalia</name>
    <dbReference type="NCBI Taxonomy" id="147567"/>
    <lineage>
        <taxon>Eukaryota</taxon>
        <taxon>Fungi</taxon>
        <taxon>Dikarya</taxon>
        <taxon>Ascomycota</taxon>
        <taxon>Pezizomycotina</taxon>
        <taxon>Dothideomycetes</taxon>
        <taxon>Pleosporomycetidae</taxon>
        <taxon>Pleosporales</taxon>
        <taxon>Pleosporales incertae sedis</taxon>
        <taxon>Lojkania</taxon>
    </lineage>
</organism>
<evidence type="ECO:0000313" key="2">
    <source>
        <dbReference type="EMBL" id="KAF2267854.1"/>
    </source>
</evidence>
<evidence type="ECO:0000313" key="3">
    <source>
        <dbReference type="Proteomes" id="UP000800093"/>
    </source>
</evidence>
<feature type="transmembrane region" description="Helical" evidence="1">
    <location>
        <begin position="54"/>
        <end position="72"/>
    </location>
</feature>
<feature type="transmembrane region" description="Helical" evidence="1">
    <location>
        <begin position="26"/>
        <end position="47"/>
    </location>
</feature>
<dbReference type="OrthoDB" id="5227396at2759"/>
<keyword evidence="1" id="KW-0472">Membrane</keyword>
<keyword evidence="1" id="KW-1133">Transmembrane helix</keyword>
<sequence length="206" mass="23204">MTRTHYYTPTTPPTSSAITFRQISSIPIIILLWTAAVPFSPTAWLIGNIEGASLIDRFVAAIILLCALYFQFKLSGLSHPVAVALSNPIAQGSDSYVSNGRMGGSRAKRDAEEKAEVVFYYHPGSYWTYVVTEVGLLVIAEFGRMEYLRRAIVLCVVAGLWAVGWMITPRSTKMWAWEHIKAFWFFIVLDLVREIGFGGGRHRRRR</sequence>
<proteinExistence type="predicted"/>
<feature type="transmembrane region" description="Helical" evidence="1">
    <location>
        <begin position="151"/>
        <end position="168"/>
    </location>
</feature>
<accession>A0A9P4N809</accession>
<feature type="transmembrane region" description="Helical" evidence="1">
    <location>
        <begin position="126"/>
        <end position="144"/>
    </location>
</feature>
<reference evidence="3" key="1">
    <citation type="journal article" date="2020" name="Stud. Mycol.">
        <title>101 Dothideomycetes genomes: A test case for predicting lifestyles and emergence of pathogens.</title>
        <authorList>
            <person name="Haridas S."/>
            <person name="Albert R."/>
            <person name="Binder M."/>
            <person name="Bloem J."/>
            <person name="LaButti K."/>
            <person name="Salamov A."/>
            <person name="Andreopoulos B."/>
            <person name="Baker S."/>
            <person name="Barry K."/>
            <person name="Bills G."/>
            <person name="Bluhm B."/>
            <person name="Cannon C."/>
            <person name="Castanera R."/>
            <person name="Culley D."/>
            <person name="Daum C."/>
            <person name="Ezra D."/>
            <person name="Gonzalez J."/>
            <person name="Henrissat B."/>
            <person name="Kuo A."/>
            <person name="Liang C."/>
            <person name="Lipzen A."/>
            <person name="Lutzoni F."/>
            <person name="Magnuson J."/>
            <person name="Mondo S."/>
            <person name="Nolan M."/>
            <person name="Ohm R."/>
            <person name="Pangilinan J."/>
            <person name="Park H.-J."/>
            <person name="Ramirez L."/>
            <person name="Alfaro M."/>
            <person name="Sun H."/>
            <person name="Tritt A."/>
            <person name="Yoshinaga Y."/>
            <person name="Zwiers L.-H."/>
            <person name="Turgeon B."/>
            <person name="Goodwin S."/>
            <person name="Spatafora J."/>
            <person name="Crous P."/>
            <person name="Grigoriev I."/>
        </authorList>
    </citation>
    <scope>NUCLEOTIDE SEQUENCE [LARGE SCALE GENOMIC DNA]</scope>
    <source>
        <strain evidence="3">CBS 304.66</strain>
    </source>
</reference>
<protein>
    <submittedName>
        <fullName evidence="2">Uncharacterized protein</fullName>
    </submittedName>
</protein>
<gene>
    <name evidence="2" type="ORF">CC78DRAFT_530620</name>
</gene>
<comment type="caution">
    <text evidence="2">The sequence shown here is derived from an EMBL/GenBank/DDBJ whole genome shotgun (WGS) entry which is preliminary data.</text>
</comment>
<evidence type="ECO:0000256" key="1">
    <source>
        <dbReference type="SAM" id="Phobius"/>
    </source>
</evidence>
<feature type="transmembrane region" description="Helical" evidence="1">
    <location>
        <begin position="180"/>
        <end position="200"/>
    </location>
</feature>
<keyword evidence="3" id="KW-1185">Reference proteome</keyword>
<dbReference type="EMBL" id="ML986589">
    <property type="protein sequence ID" value="KAF2267854.1"/>
    <property type="molecule type" value="Genomic_DNA"/>
</dbReference>
<dbReference type="Proteomes" id="UP000800093">
    <property type="component" value="Unassembled WGS sequence"/>
</dbReference>
<dbReference type="AlphaFoldDB" id="A0A9P4N809"/>
<keyword evidence="1" id="KW-0812">Transmembrane</keyword>